<protein>
    <submittedName>
        <fullName evidence="3">CWC16 protein</fullName>
    </submittedName>
</protein>
<keyword evidence="4" id="KW-1185">Reference proteome</keyword>
<evidence type="ECO:0000313" key="3">
    <source>
        <dbReference type="EMBL" id="KAH7056968.1"/>
    </source>
</evidence>
<comment type="caution">
    <text evidence="3">The sequence shown here is derived from an EMBL/GenBank/DDBJ whole genome shotgun (WGS) entry which is preliminary data.</text>
</comment>
<feature type="region of interest" description="Disordered" evidence="2">
    <location>
        <begin position="120"/>
        <end position="153"/>
    </location>
</feature>
<gene>
    <name evidence="3" type="ORF">B0J12DRAFT_774503</name>
</gene>
<reference evidence="3 4" key="1">
    <citation type="journal article" date="2021" name="Nat. Commun.">
        <title>Genetic determinants of endophytism in the Arabidopsis root mycobiome.</title>
        <authorList>
            <person name="Mesny F."/>
            <person name="Miyauchi S."/>
            <person name="Thiergart T."/>
            <person name="Pickel B."/>
            <person name="Atanasova L."/>
            <person name="Karlsson M."/>
            <person name="Huettel B."/>
            <person name="Barry K.W."/>
            <person name="Haridas S."/>
            <person name="Chen C."/>
            <person name="Bauer D."/>
            <person name="Andreopoulos W."/>
            <person name="Pangilinan J."/>
            <person name="LaButti K."/>
            <person name="Riley R."/>
            <person name="Lipzen A."/>
            <person name="Clum A."/>
            <person name="Drula E."/>
            <person name="Henrissat B."/>
            <person name="Kohler A."/>
            <person name="Grigoriev I.V."/>
            <person name="Martin F.M."/>
            <person name="Hacquard S."/>
        </authorList>
    </citation>
    <scope>NUCLEOTIDE SEQUENCE [LARGE SCALE GENOMIC DNA]</scope>
    <source>
        <strain evidence="3 4">MPI-SDFR-AT-0080</strain>
    </source>
</reference>
<dbReference type="PANTHER" id="PTHR12111">
    <property type="entry name" value="SPLICING FACTOR YJU2"/>
    <property type="match status" value="1"/>
</dbReference>
<feature type="compositionally biased region" description="Basic and acidic residues" evidence="2">
    <location>
        <begin position="143"/>
        <end position="152"/>
    </location>
</feature>
<comment type="similarity">
    <text evidence="1">Belongs to the CWC16 family.</text>
</comment>
<feature type="region of interest" description="Disordered" evidence="2">
    <location>
        <begin position="262"/>
        <end position="372"/>
    </location>
</feature>
<accession>A0ABQ8GI65</accession>
<sequence length="372" mass="41626">MQGFNMGRYYAPSTTDAPAFNTASHPLGARARKLKSDGILVVRFELPFAVWCDTCAPPAIIGQGVRFNAEKRRVGAYHSTPIWEFALKHGACGGRIVIRTDPRKTDYVVESGGRRRDYGEGAGRLWDGVEGEGEEGEGEILSPEERARRKGDAMAALEGRVGEKEKKRKEEDRVEELRRMREKDWADPYAANKKLRRPFREGRKERLREEGVKEELKERFGLGMEIMEEREEDRRRAELIDFGVDGTDGDVEAAALKAAARPLFEEQSKSTSPTPIAKGKTKAERTAEMSKQLLQQKLKGNTRAAMDPFSTERATSGPRAIAGIKRKRAATENSKEKSTTLEKPPSSKEQGPEIQPEKKALALVSYDSEDDE</sequence>
<dbReference type="Pfam" id="PF04502">
    <property type="entry name" value="Saf4_Yju2"/>
    <property type="match status" value="1"/>
</dbReference>
<evidence type="ECO:0000313" key="4">
    <source>
        <dbReference type="Proteomes" id="UP000774617"/>
    </source>
</evidence>
<dbReference type="EMBL" id="JAGTJR010000007">
    <property type="protein sequence ID" value="KAH7056968.1"/>
    <property type="molecule type" value="Genomic_DNA"/>
</dbReference>
<dbReference type="PANTHER" id="PTHR12111:SF2">
    <property type="entry name" value="SPLICING FACTOR YJU2B-RELATED"/>
    <property type="match status" value="1"/>
</dbReference>
<evidence type="ECO:0000256" key="2">
    <source>
        <dbReference type="SAM" id="MobiDB-lite"/>
    </source>
</evidence>
<feature type="compositionally biased region" description="Basic and acidic residues" evidence="2">
    <location>
        <begin position="329"/>
        <end position="340"/>
    </location>
</feature>
<dbReference type="Proteomes" id="UP000774617">
    <property type="component" value="Unassembled WGS sequence"/>
</dbReference>
<organism evidence="3 4">
    <name type="scientific">Macrophomina phaseolina</name>
    <dbReference type="NCBI Taxonomy" id="35725"/>
    <lineage>
        <taxon>Eukaryota</taxon>
        <taxon>Fungi</taxon>
        <taxon>Dikarya</taxon>
        <taxon>Ascomycota</taxon>
        <taxon>Pezizomycotina</taxon>
        <taxon>Dothideomycetes</taxon>
        <taxon>Dothideomycetes incertae sedis</taxon>
        <taxon>Botryosphaeriales</taxon>
        <taxon>Botryosphaeriaceae</taxon>
        <taxon>Macrophomina</taxon>
    </lineage>
</organism>
<dbReference type="InterPro" id="IPR007590">
    <property type="entry name" value="Saf4/Yju2"/>
</dbReference>
<name>A0ABQ8GI65_9PEZI</name>
<proteinExistence type="inferred from homology"/>
<feature type="compositionally biased region" description="Acidic residues" evidence="2">
    <location>
        <begin position="129"/>
        <end position="138"/>
    </location>
</feature>
<evidence type="ECO:0000256" key="1">
    <source>
        <dbReference type="ARBA" id="ARBA00005595"/>
    </source>
</evidence>